<comment type="subcellular location">
    <subcellularLocation>
        <location evidence="10">Cytoplasm</location>
    </subcellularLocation>
</comment>
<accession>A0A2S7XSL4</accession>
<comment type="caution">
    <text evidence="13">The sequence shown here is derived from an EMBL/GenBank/DDBJ whole genome shotgun (WGS) entry which is preliminary data.</text>
</comment>
<evidence type="ECO:0000256" key="5">
    <source>
        <dbReference type="ARBA" id="ARBA00022723"/>
    </source>
</evidence>
<feature type="domain" description="Nudix hydrolase" evidence="12">
    <location>
        <begin position="49"/>
        <end position="182"/>
    </location>
</feature>
<dbReference type="OrthoDB" id="9809458at2"/>
<gene>
    <name evidence="10" type="primary">idi</name>
    <name evidence="13" type="ORF">CXB77_07535</name>
</gene>
<comment type="cofactor">
    <cofactor evidence="10">
        <name>Mn(2+)</name>
        <dbReference type="ChEBI" id="CHEBI:29035"/>
    </cofactor>
    <text evidence="10">Binds 1 Mn(2+) ion per subunit.</text>
</comment>
<dbReference type="EC" id="5.3.3.2" evidence="3 10"/>
<feature type="active site" evidence="10 11">
    <location>
        <position position="86"/>
    </location>
</feature>
<dbReference type="Proteomes" id="UP000239936">
    <property type="component" value="Unassembled WGS sequence"/>
</dbReference>
<feature type="binding site" evidence="10">
    <location>
        <position position="51"/>
    </location>
    <ligand>
        <name>Mn(2+)</name>
        <dbReference type="ChEBI" id="CHEBI:29035"/>
    </ligand>
</feature>
<dbReference type="Pfam" id="PF00293">
    <property type="entry name" value="NUDIX"/>
    <property type="match status" value="1"/>
</dbReference>
<feature type="binding site" evidence="10">
    <location>
        <position position="88"/>
    </location>
    <ligand>
        <name>Mn(2+)</name>
        <dbReference type="ChEBI" id="CHEBI:29035"/>
    </ligand>
</feature>
<dbReference type="NCBIfam" id="NF002995">
    <property type="entry name" value="PRK03759.1"/>
    <property type="match status" value="1"/>
</dbReference>
<dbReference type="InterPro" id="IPR056375">
    <property type="entry name" value="Idi_bact"/>
</dbReference>
<name>A0A2S7XSL4_9GAMM</name>
<dbReference type="PANTHER" id="PTHR10885">
    <property type="entry name" value="ISOPENTENYL-DIPHOSPHATE DELTA-ISOMERASE"/>
    <property type="match status" value="1"/>
</dbReference>
<dbReference type="EMBL" id="PPGH01000034">
    <property type="protein sequence ID" value="PQJ96636.1"/>
    <property type="molecule type" value="Genomic_DNA"/>
</dbReference>
<dbReference type="UniPathway" id="UPA00059">
    <property type="reaction ID" value="UER00104"/>
</dbReference>
<evidence type="ECO:0000256" key="6">
    <source>
        <dbReference type="ARBA" id="ARBA00022842"/>
    </source>
</evidence>
<evidence type="ECO:0000256" key="11">
    <source>
        <dbReference type="PIRSR" id="PIRSR018427-1"/>
    </source>
</evidence>
<keyword evidence="7 10" id="KW-0464">Manganese</keyword>
<evidence type="ECO:0000313" key="14">
    <source>
        <dbReference type="Proteomes" id="UP000239936"/>
    </source>
</evidence>
<dbReference type="InterPro" id="IPR015797">
    <property type="entry name" value="NUDIX_hydrolase-like_dom_sf"/>
</dbReference>
<dbReference type="InterPro" id="IPR011876">
    <property type="entry name" value="IsopentenylPP_isomerase_typ1"/>
</dbReference>
<evidence type="ECO:0000256" key="4">
    <source>
        <dbReference type="ARBA" id="ARBA00022490"/>
    </source>
</evidence>
<evidence type="ECO:0000256" key="3">
    <source>
        <dbReference type="ARBA" id="ARBA00012057"/>
    </source>
</evidence>
<sequence length="197" mass="22875">MSARIVPPLAAIEWERAWQRDAIEQVILVDNNDQISGVAGKLDAHRDGLLHRAFSILIFNTHGELLLQRRANGKYHFAQHWSNTCCGHPRPQELTSMAAQRRLKEEFGIATPLTERAQLVYRAEDINSGLIEHEYLHIFYGVYTDDPQPDPSEIGAWRWMKLSAIQRALQLYPHWFTPWFHLLIDKVMTEHQLEPAF</sequence>
<evidence type="ECO:0000256" key="7">
    <source>
        <dbReference type="ARBA" id="ARBA00023211"/>
    </source>
</evidence>
<dbReference type="GO" id="GO:0009240">
    <property type="term" value="P:isopentenyl diphosphate biosynthetic process"/>
    <property type="evidence" value="ECO:0007669"/>
    <property type="project" value="TreeGrafter"/>
</dbReference>
<reference evidence="13 14" key="1">
    <citation type="submission" date="2018-01" db="EMBL/GenBank/DDBJ databases">
        <title>The complete genome sequence of Chromatium okenii LaCa, a purple sulfur bacterium with a turbulent life.</title>
        <authorList>
            <person name="Luedin S.M."/>
            <person name="Liechti N."/>
            <person name="Storelli N."/>
            <person name="Danza F."/>
            <person name="Wittwer M."/>
            <person name="Pothier J.F."/>
            <person name="Tonolla M.A."/>
        </authorList>
    </citation>
    <scope>NUCLEOTIDE SEQUENCE [LARGE SCALE GENOMIC DNA]</scope>
    <source>
        <strain evidence="13 14">LaCa</strain>
    </source>
</reference>
<dbReference type="SUPFAM" id="SSF55811">
    <property type="entry name" value="Nudix"/>
    <property type="match status" value="1"/>
</dbReference>
<protein>
    <recommendedName>
        <fullName evidence="3 10">Isopentenyl-diphosphate Delta-isomerase</fullName>
        <shortName evidence="10">IPP isomerase</shortName>
        <ecNumber evidence="3 10">5.3.3.2</ecNumber>
    </recommendedName>
    <alternativeName>
        <fullName evidence="10">IPP:DMAPP isomerase</fullName>
    </alternativeName>
    <alternativeName>
        <fullName evidence="10">Isopentenyl pyrophosphate isomerase</fullName>
    </alternativeName>
</protein>
<evidence type="ECO:0000256" key="10">
    <source>
        <dbReference type="HAMAP-Rule" id="MF_00202"/>
    </source>
</evidence>
<keyword evidence="6 10" id="KW-0460">Magnesium</keyword>
<dbReference type="GO" id="GO:0050992">
    <property type="term" value="P:dimethylallyl diphosphate biosynthetic process"/>
    <property type="evidence" value="ECO:0007669"/>
    <property type="project" value="UniProtKB-UniRule"/>
</dbReference>
<feature type="binding site" evidence="10">
    <location>
        <position position="106"/>
    </location>
    <ligand>
        <name>Mg(2+)</name>
        <dbReference type="ChEBI" id="CHEBI:18420"/>
    </ligand>
</feature>
<comment type="cofactor">
    <cofactor evidence="10">
        <name>Mg(2+)</name>
        <dbReference type="ChEBI" id="CHEBI:18420"/>
    </cofactor>
    <text evidence="10">Binds 1 Mg(2+) ion per subunit. The magnesium ion binds only when substrate is bound.</text>
</comment>
<evidence type="ECO:0000256" key="9">
    <source>
        <dbReference type="ARBA" id="ARBA00023235"/>
    </source>
</evidence>
<evidence type="ECO:0000256" key="2">
    <source>
        <dbReference type="ARBA" id="ARBA00007579"/>
    </source>
</evidence>
<dbReference type="GO" id="GO:0046872">
    <property type="term" value="F:metal ion binding"/>
    <property type="evidence" value="ECO:0007669"/>
    <property type="project" value="UniProtKB-KW"/>
</dbReference>
<comment type="pathway">
    <text evidence="1 10">Isoprenoid biosynthesis; dimethylallyl diphosphate biosynthesis; dimethylallyl diphosphate from isopentenyl diphosphate: step 1/1.</text>
</comment>
<comment type="function">
    <text evidence="10">Catalyzes the 1,3-allylic rearrangement of the homoallylic substrate isopentenyl (IPP) to its highly electrophilic allylic isomer, dimethylallyl diphosphate (DMAPP).</text>
</comment>
<proteinExistence type="inferred from homology"/>
<keyword evidence="4 10" id="KW-0963">Cytoplasm</keyword>
<dbReference type="HAMAP" id="MF_00202">
    <property type="entry name" value="Idi"/>
    <property type="match status" value="1"/>
</dbReference>
<evidence type="ECO:0000256" key="1">
    <source>
        <dbReference type="ARBA" id="ARBA00004826"/>
    </source>
</evidence>
<feature type="binding site" evidence="10">
    <location>
        <position position="45"/>
    </location>
    <ligand>
        <name>Mn(2+)</name>
        <dbReference type="ChEBI" id="CHEBI:29035"/>
    </ligand>
</feature>
<organism evidence="13 14">
    <name type="scientific">Chromatium okenii</name>
    <dbReference type="NCBI Taxonomy" id="61644"/>
    <lineage>
        <taxon>Bacteria</taxon>
        <taxon>Pseudomonadati</taxon>
        <taxon>Pseudomonadota</taxon>
        <taxon>Gammaproteobacteria</taxon>
        <taxon>Chromatiales</taxon>
        <taxon>Chromatiaceae</taxon>
        <taxon>Chromatium</taxon>
    </lineage>
</organism>
<dbReference type="NCBIfam" id="TIGR02150">
    <property type="entry name" value="IPP_isom_1"/>
    <property type="match status" value="1"/>
</dbReference>
<dbReference type="CDD" id="cd02885">
    <property type="entry name" value="NUDIX_IPP_Isomerase"/>
    <property type="match status" value="1"/>
</dbReference>
<keyword evidence="5 10" id="KW-0479">Metal-binding</keyword>
<dbReference type="PIRSF" id="PIRSF018427">
    <property type="entry name" value="Isopntndiph_ism"/>
    <property type="match status" value="1"/>
</dbReference>
<comment type="catalytic activity">
    <reaction evidence="10">
        <text>isopentenyl diphosphate = dimethylallyl diphosphate</text>
        <dbReference type="Rhea" id="RHEA:23284"/>
        <dbReference type="ChEBI" id="CHEBI:57623"/>
        <dbReference type="ChEBI" id="CHEBI:128769"/>
        <dbReference type="EC" id="5.3.3.2"/>
    </reaction>
</comment>
<feature type="binding site" evidence="10">
    <location>
        <position position="132"/>
    </location>
    <ligand>
        <name>Mn(2+)</name>
        <dbReference type="ChEBI" id="CHEBI:29035"/>
    </ligand>
</feature>
<comment type="similarity">
    <text evidence="2 10">Belongs to the IPP isomerase type 1 family.</text>
</comment>
<evidence type="ECO:0000259" key="12">
    <source>
        <dbReference type="PROSITE" id="PS51462"/>
    </source>
</evidence>
<dbReference type="Gene3D" id="3.90.79.10">
    <property type="entry name" value="Nucleoside Triphosphate Pyrophosphohydrolase"/>
    <property type="match status" value="1"/>
</dbReference>
<evidence type="ECO:0000256" key="8">
    <source>
        <dbReference type="ARBA" id="ARBA00023229"/>
    </source>
</evidence>
<dbReference type="AlphaFoldDB" id="A0A2S7XSL4"/>
<dbReference type="InterPro" id="IPR000086">
    <property type="entry name" value="NUDIX_hydrolase_dom"/>
</dbReference>
<dbReference type="GO" id="GO:0005737">
    <property type="term" value="C:cytoplasm"/>
    <property type="evidence" value="ECO:0007669"/>
    <property type="project" value="UniProtKB-SubCell"/>
</dbReference>
<dbReference type="PANTHER" id="PTHR10885:SF0">
    <property type="entry name" value="ISOPENTENYL-DIPHOSPHATE DELTA-ISOMERASE"/>
    <property type="match status" value="1"/>
</dbReference>
<keyword evidence="8 10" id="KW-0414">Isoprene biosynthesis</keyword>
<feature type="binding site" evidence="10">
    <location>
        <position position="134"/>
    </location>
    <ligand>
        <name>Mn(2+)</name>
        <dbReference type="ChEBI" id="CHEBI:29035"/>
    </ligand>
</feature>
<evidence type="ECO:0000313" key="13">
    <source>
        <dbReference type="EMBL" id="PQJ96636.1"/>
    </source>
</evidence>
<keyword evidence="9 10" id="KW-0413">Isomerase</keyword>
<feature type="active site" evidence="10 11">
    <location>
        <position position="134"/>
    </location>
</feature>
<keyword evidence="14" id="KW-1185">Reference proteome</keyword>
<dbReference type="RefSeq" id="WP_105073395.1">
    <property type="nucleotide sequence ID" value="NZ_PPGH01000034.1"/>
</dbReference>
<dbReference type="GO" id="GO:0004452">
    <property type="term" value="F:isopentenyl-diphosphate delta-isomerase activity"/>
    <property type="evidence" value="ECO:0007669"/>
    <property type="project" value="UniProtKB-UniRule"/>
</dbReference>
<dbReference type="PROSITE" id="PS51462">
    <property type="entry name" value="NUDIX"/>
    <property type="match status" value="1"/>
</dbReference>